<gene>
    <name evidence="1" type="ORF">JR316_0012073</name>
</gene>
<reference evidence="1" key="1">
    <citation type="submission" date="2021-10" db="EMBL/GenBank/DDBJ databases">
        <title>Psilocybe cubensis genome.</title>
        <authorList>
            <person name="Mckernan K.J."/>
            <person name="Crawford S."/>
            <person name="Trippe A."/>
            <person name="Kane L.T."/>
            <person name="Mclaughlin S."/>
        </authorList>
    </citation>
    <scope>NUCLEOTIDE SEQUENCE</scope>
    <source>
        <strain evidence="1">MGC-MH-2018</strain>
    </source>
</reference>
<proteinExistence type="predicted"/>
<keyword evidence="2" id="KW-1185">Reference proteome</keyword>
<dbReference type="EMBL" id="JAFIQS020000012">
    <property type="protein sequence ID" value="KAH9474974.1"/>
    <property type="molecule type" value="Genomic_DNA"/>
</dbReference>
<evidence type="ECO:0000313" key="1">
    <source>
        <dbReference type="EMBL" id="KAH9474974.1"/>
    </source>
</evidence>
<organism evidence="1 2">
    <name type="scientific">Psilocybe cubensis</name>
    <name type="common">Psychedelic mushroom</name>
    <name type="synonym">Stropharia cubensis</name>
    <dbReference type="NCBI Taxonomy" id="181762"/>
    <lineage>
        <taxon>Eukaryota</taxon>
        <taxon>Fungi</taxon>
        <taxon>Dikarya</taxon>
        <taxon>Basidiomycota</taxon>
        <taxon>Agaricomycotina</taxon>
        <taxon>Agaricomycetes</taxon>
        <taxon>Agaricomycetidae</taxon>
        <taxon>Agaricales</taxon>
        <taxon>Agaricineae</taxon>
        <taxon>Strophariaceae</taxon>
        <taxon>Psilocybe</taxon>
    </lineage>
</organism>
<accession>A0ACB8GHK2</accession>
<name>A0ACB8GHK2_PSICU</name>
<sequence length="167" mass="17835">MTFLNATNTPFGTNSVTHVATGSNVIAVSQQQNLTAIVPTITSIQTATSSVSNPGGLIPLTPTTIISFPFPLTRLKATNYVLPISEDNVSSDEYVLTVTSSSQTNTRSMYSSHKVESTGQLGGQSGAVLPHMYSTNTILGTSWAVCPILYPFPWIIKLKLIKPVTTM</sequence>
<comment type="caution">
    <text evidence="1">The sequence shown here is derived from an EMBL/GenBank/DDBJ whole genome shotgun (WGS) entry which is preliminary data.</text>
</comment>
<protein>
    <submittedName>
        <fullName evidence="1">Uncharacterized protein</fullName>
    </submittedName>
</protein>
<dbReference type="Proteomes" id="UP000664032">
    <property type="component" value="Unassembled WGS sequence"/>
</dbReference>
<evidence type="ECO:0000313" key="2">
    <source>
        <dbReference type="Proteomes" id="UP000664032"/>
    </source>
</evidence>